<evidence type="ECO:0000256" key="1">
    <source>
        <dbReference type="SAM" id="Phobius"/>
    </source>
</evidence>
<gene>
    <name evidence="2" type="ORF">C5O25_01700</name>
</gene>
<comment type="caution">
    <text evidence="2">The sequence shown here is derived from an EMBL/GenBank/DDBJ whole genome shotgun (WGS) entry which is preliminary data.</text>
</comment>
<organism evidence="2 3">
    <name type="scientific">Paramuribaculum intestinale</name>
    <dbReference type="NCBI Taxonomy" id="2094151"/>
    <lineage>
        <taxon>Bacteria</taxon>
        <taxon>Pseudomonadati</taxon>
        <taxon>Bacteroidota</taxon>
        <taxon>Bacteroidia</taxon>
        <taxon>Bacteroidales</taxon>
        <taxon>Muribaculaceae</taxon>
        <taxon>Paramuribaculum</taxon>
    </lineage>
</organism>
<keyword evidence="1" id="KW-0812">Transmembrane</keyword>
<sequence length="97" mass="11123">MHFQGLILGAATFLIIGIFHPIVIKAHYRWGTGCWWVFLILGLICTGASLAMADTVWSALLGVTGFSSFWTIKEIFEQEQRVERGWFPANPRRRKRQ</sequence>
<protein>
    <submittedName>
        <fullName evidence="2">DUF4491 domain-containing protein</fullName>
    </submittedName>
</protein>
<keyword evidence="1" id="KW-0472">Membrane</keyword>
<keyword evidence="3" id="KW-1185">Reference proteome</keyword>
<dbReference type="AlphaFoldDB" id="A0A2V1J1L7"/>
<dbReference type="RefSeq" id="WP_107035003.1">
    <property type="nucleotide sequence ID" value="NZ_CAOLHR010000010.1"/>
</dbReference>
<keyword evidence="1" id="KW-1133">Transmembrane helix</keyword>
<evidence type="ECO:0000313" key="3">
    <source>
        <dbReference type="Proteomes" id="UP000244925"/>
    </source>
</evidence>
<feature type="transmembrane region" description="Helical" evidence="1">
    <location>
        <begin position="6"/>
        <end position="23"/>
    </location>
</feature>
<dbReference type="Pfam" id="PF14898">
    <property type="entry name" value="DUF4491"/>
    <property type="match status" value="1"/>
</dbReference>
<accession>A0A2V1J1L7</accession>
<dbReference type="EMBL" id="PUBV01000002">
    <property type="protein sequence ID" value="PWB09381.1"/>
    <property type="molecule type" value="Genomic_DNA"/>
</dbReference>
<dbReference type="Proteomes" id="UP000244925">
    <property type="component" value="Unassembled WGS sequence"/>
</dbReference>
<dbReference type="InterPro" id="IPR027890">
    <property type="entry name" value="DUF4491"/>
</dbReference>
<proteinExistence type="predicted"/>
<evidence type="ECO:0000313" key="2">
    <source>
        <dbReference type="EMBL" id="PWB09381.1"/>
    </source>
</evidence>
<reference evidence="3" key="1">
    <citation type="submission" date="2018-02" db="EMBL/GenBank/DDBJ databases">
        <authorList>
            <person name="Clavel T."/>
            <person name="Strowig T."/>
        </authorList>
    </citation>
    <scope>NUCLEOTIDE SEQUENCE [LARGE SCALE GENOMIC DNA]</scope>
    <source>
        <strain evidence="3">DSM 100764</strain>
    </source>
</reference>
<name>A0A2V1J1L7_9BACT</name>
<feature type="transmembrane region" description="Helical" evidence="1">
    <location>
        <begin position="35"/>
        <end position="53"/>
    </location>
</feature>
<dbReference type="GeneID" id="93425317"/>